<reference evidence="2 5" key="4">
    <citation type="submission" date="2020-04" db="EMBL/GenBank/DDBJ databases">
        <title>WGS-Seq of Vibrio isolated by the O'Toole Lab.</title>
        <authorList>
            <person name="Mckone K.P."/>
            <person name="Whitaker R."/>
            <person name="Sevigney J.L."/>
            <person name="Herring J.B."/>
            <person name="O'Toole G."/>
        </authorList>
    </citation>
    <scope>NUCLEOTIDE SEQUENCE [LARGE SCALE GENOMIC DNA]</scope>
    <source>
        <strain evidence="2 5">BS_02</strain>
    </source>
</reference>
<keyword evidence="5" id="KW-1185">Reference proteome</keyword>
<evidence type="ECO:0000256" key="1">
    <source>
        <dbReference type="SAM" id="SignalP"/>
    </source>
</evidence>
<evidence type="ECO:0000313" key="4">
    <source>
        <dbReference type="Proteomes" id="UP000235611"/>
    </source>
</evidence>
<feature type="signal peptide" evidence="1">
    <location>
        <begin position="1"/>
        <end position="21"/>
    </location>
</feature>
<comment type="caution">
    <text evidence="3">The sequence shown here is derived from an EMBL/GenBank/DDBJ whole genome shotgun (WGS) entry which is preliminary data.</text>
</comment>
<dbReference type="EMBL" id="MDBO01000115">
    <property type="protein sequence ID" value="PMP06917.1"/>
    <property type="molecule type" value="Genomic_DNA"/>
</dbReference>
<keyword evidence="1" id="KW-0732">Signal</keyword>
<accession>A0AAP8MU11</accession>
<gene>
    <name evidence="3" type="ORF">BCS93_16920</name>
    <name evidence="2" type="ORF">HJ568_07915</name>
</gene>
<name>A0AAP8MU11_9VIBR</name>
<dbReference type="PROSITE" id="PS51257">
    <property type="entry name" value="PROKAR_LIPOPROTEIN"/>
    <property type="match status" value="1"/>
</dbReference>
<reference evidence="3" key="2">
    <citation type="submission" date="2016-07" db="EMBL/GenBank/DDBJ databases">
        <authorList>
            <person name="Kauffman K."/>
            <person name="Arevalo P."/>
            <person name="Polz M.F."/>
        </authorList>
    </citation>
    <scope>NUCLEOTIDE SEQUENCE</scope>
    <source>
        <strain evidence="3">10N.222.49.A5</strain>
    </source>
</reference>
<reference evidence="4" key="1">
    <citation type="submission" date="2016-07" db="EMBL/GenBank/DDBJ databases">
        <title>Nontailed viruses are major unrecognized killers of bacteria in the ocean.</title>
        <authorList>
            <person name="Kauffman K."/>
            <person name="Hussain F."/>
            <person name="Yang J."/>
            <person name="Arevalo P."/>
            <person name="Brown J."/>
            <person name="Cutler M."/>
            <person name="Kelly L."/>
            <person name="Polz M.F."/>
        </authorList>
    </citation>
    <scope>NUCLEOTIDE SEQUENCE [LARGE SCALE GENOMIC DNA]</scope>
    <source>
        <strain evidence="4">10N.222.49.A5</strain>
    </source>
</reference>
<dbReference type="Proteomes" id="UP000235611">
    <property type="component" value="Unassembled WGS sequence"/>
</dbReference>
<organism evidence="3 4">
    <name type="scientific">Vibrio breoganii</name>
    <dbReference type="NCBI Taxonomy" id="553239"/>
    <lineage>
        <taxon>Bacteria</taxon>
        <taxon>Pseudomonadati</taxon>
        <taxon>Pseudomonadota</taxon>
        <taxon>Gammaproteobacteria</taxon>
        <taxon>Vibrionales</taxon>
        <taxon>Vibrionaceae</taxon>
        <taxon>Vibrio</taxon>
    </lineage>
</organism>
<protein>
    <recommendedName>
        <fullName evidence="6">Spore coat protein U domain-containing protein</fullName>
    </recommendedName>
</protein>
<dbReference type="RefSeq" id="WP_017031702.1">
    <property type="nucleotide sequence ID" value="NZ_JABCJR010000012.1"/>
</dbReference>
<dbReference type="EMBL" id="JABCJR010000012">
    <property type="protein sequence ID" value="NMR69902.1"/>
    <property type="molecule type" value="Genomic_DNA"/>
</dbReference>
<sequence length="282" mass="31476">MRLNHFTLTAMLLLVSCNVFAECTGNMRLSVIGNPTDILSDNSVWIPVQLDVDEEIQSCGRFIYLSSTKSGRLLAYNKGQEHSLEVRQNNKGISPKELGQYRLKLSDRRSTSFWLKMRRKEQLSFAKQGQYAGEIGVRVNSPNATLNPLDYDFFINPKASLSISQGKNVKLSGTGNFVVADLGELKTNNEHQLIVKVYSNAKVSLALKSKYGHLQHKRMKDQSVRYSVKLDGHSMPSNNSGLIRVGQINKTKDIPLTIKLGDTRFAAAGTYDEVLSVTIDAY</sequence>
<evidence type="ECO:0000313" key="3">
    <source>
        <dbReference type="EMBL" id="PMP06917.1"/>
    </source>
</evidence>
<evidence type="ECO:0008006" key="6">
    <source>
        <dbReference type="Google" id="ProtNLM"/>
    </source>
</evidence>
<reference evidence="3" key="3">
    <citation type="journal article" date="2018" name="Nature">
        <title>A major lineage of non-tailed dsDNA viruses as unrecognized killers of marine bacteria.</title>
        <authorList>
            <person name="Kauffman K.M."/>
            <person name="Hussain F.A."/>
            <person name="Yang J."/>
            <person name="Arevalo P."/>
            <person name="Brown J.M."/>
            <person name="Chang W.K."/>
            <person name="VanInsberghe D."/>
            <person name="Elsherbini J."/>
            <person name="Sharma R.S."/>
            <person name="Cutler M.B."/>
            <person name="Kelly L."/>
            <person name="Polz M.F."/>
        </authorList>
    </citation>
    <scope>NUCLEOTIDE SEQUENCE</scope>
    <source>
        <strain evidence="3">10N.222.49.A5</strain>
    </source>
</reference>
<dbReference type="AlphaFoldDB" id="A0AAP8MU11"/>
<dbReference type="Proteomes" id="UP000590068">
    <property type="component" value="Unassembled WGS sequence"/>
</dbReference>
<evidence type="ECO:0000313" key="5">
    <source>
        <dbReference type="Proteomes" id="UP000590068"/>
    </source>
</evidence>
<evidence type="ECO:0000313" key="2">
    <source>
        <dbReference type="EMBL" id="NMR69902.1"/>
    </source>
</evidence>
<feature type="chain" id="PRO_5042821889" description="Spore coat protein U domain-containing protein" evidence="1">
    <location>
        <begin position="22"/>
        <end position="282"/>
    </location>
</feature>
<proteinExistence type="predicted"/>